<protein>
    <submittedName>
        <fullName evidence="2">Uncharacterized protein</fullName>
    </submittedName>
</protein>
<accession>A0A512TL38</accession>
<dbReference type="Proteomes" id="UP000321089">
    <property type="component" value="Unassembled WGS sequence"/>
</dbReference>
<evidence type="ECO:0000256" key="1">
    <source>
        <dbReference type="SAM" id="Phobius"/>
    </source>
</evidence>
<comment type="caution">
    <text evidence="2">The sequence shown here is derived from an EMBL/GenBank/DDBJ whole genome shotgun (WGS) entry which is preliminary data.</text>
</comment>
<sequence>MNDNKLNQLLTFIIYALTLCLICLIIYNAFLLFNGDYFSSNPPRNSIKVGPISIDCLKTSCI</sequence>
<keyword evidence="1" id="KW-0812">Transmembrane</keyword>
<evidence type="ECO:0000313" key="3">
    <source>
        <dbReference type="Proteomes" id="UP000321089"/>
    </source>
</evidence>
<keyword evidence="1" id="KW-0472">Membrane</keyword>
<evidence type="ECO:0000313" key="2">
    <source>
        <dbReference type="EMBL" id="GEQ20761.1"/>
    </source>
</evidence>
<proteinExistence type="predicted"/>
<keyword evidence="1" id="KW-1133">Transmembrane helix</keyword>
<reference evidence="2 3" key="1">
    <citation type="submission" date="2019-07" db="EMBL/GenBank/DDBJ databases">
        <title>Whole genome shotgun sequence of Clostridium butyricum NBRC 3858.</title>
        <authorList>
            <person name="Hosoyama A."/>
            <person name="Uohara A."/>
            <person name="Ohji S."/>
            <person name="Ichikawa N."/>
        </authorList>
    </citation>
    <scope>NUCLEOTIDE SEQUENCE [LARGE SCALE GENOMIC DNA]</scope>
    <source>
        <strain evidence="2 3">NBRC 3858</strain>
    </source>
</reference>
<gene>
    <name evidence="2" type="ORF">CBU02nite_12670</name>
</gene>
<dbReference type="AlphaFoldDB" id="A0A512TL38"/>
<name>A0A512TL38_CLOBU</name>
<feature type="transmembrane region" description="Helical" evidence="1">
    <location>
        <begin position="12"/>
        <end position="33"/>
    </location>
</feature>
<dbReference type="EMBL" id="BKBC01000012">
    <property type="protein sequence ID" value="GEQ20761.1"/>
    <property type="molecule type" value="Genomic_DNA"/>
</dbReference>
<organism evidence="2 3">
    <name type="scientific">Clostridium butyricum</name>
    <dbReference type="NCBI Taxonomy" id="1492"/>
    <lineage>
        <taxon>Bacteria</taxon>
        <taxon>Bacillati</taxon>
        <taxon>Bacillota</taxon>
        <taxon>Clostridia</taxon>
        <taxon>Eubacteriales</taxon>
        <taxon>Clostridiaceae</taxon>
        <taxon>Clostridium</taxon>
    </lineage>
</organism>